<dbReference type="Proteomes" id="UP000696485">
    <property type="component" value="Unassembled WGS sequence"/>
</dbReference>
<feature type="compositionally biased region" description="Basic and acidic residues" evidence="1">
    <location>
        <begin position="221"/>
        <end position="235"/>
    </location>
</feature>
<protein>
    <submittedName>
        <fullName evidence="2">Uncharacterized protein</fullName>
    </submittedName>
</protein>
<accession>A0A9P5VI65</accession>
<dbReference type="AlphaFoldDB" id="A0A9P5VI65"/>
<proteinExistence type="predicted"/>
<dbReference type="GO" id="GO:0001181">
    <property type="term" value="F:RNA polymerase I general transcription initiation factor activity"/>
    <property type="evidence" value="ECO:0007669"/>
    <property type="project" value="InterPro"/>
</dbReference>
<dbReference type="EMBL" id="JAAAUY010000836">
    <property type="protein sequence ID" value="KAF9326027.1"/>
    <property type="molecule type" value="Genomic_DNA"/>
</dbReference>
<feature type="compositionally biased region" description="Acidic residues" evidence="1">
    <location>
        <begin position="256"/>
        <end position="266"/>
    </location>
</feature>
<gene>
    <name evidence="2" type="ORF">BG006_010514</name>
</gene>
<feature type="region of interest" description="Disordered" evidence="1">
    <location>
        <begin position="221"/>
        <end position="266"/>
    </location>
</feature>
<name>A0A9P5VI65_9FUNG</name>
<evidence type="ECO:0000256" key="1">
    <source>
        <dbReference type="SAM" id="MobiDB-lite"/>
    </source>
</evidence>
<dbReference type="InterPro" id="IPR007224">
    <property type="entry name" value="TIF_Rrn11"/>
</dbReference>
<keyword evidence="3" id="KW-1185">Reference proteome</keyword>
<comment type="caution">
    <text evidence="2">The sequence shown here is derived from an EMBL/GenBank/DDBJ whole genome shotgun (WGS) entry which is preliminary data.</text>
</comment>
<evidence type="ECO:0000313" key="3">
    <source>
        <dbReference type="Proteomes" id="UP000696485"/>
    </source>
</evidence>
<dbReference type="Pfam" id="PF04090">
    <property type="entry name" value="Rrn11"/>
    <property type="match status" value="1"/>
</dbReference>
<reference evidence="2" key="1">
    <citation type="journal article" date="2020" name="Fungal Divers.">
        <title>Resolving the Mortierellaceae phylogeny through synthesis of multi-gene phylogenetics and phylogenomics.</title>
        <authorList>
            <person name="Vandepol N."/>
            <person name="Liber J."/>
            <person name="Desiro A."/>
            <person name="Na H."/>
            <person name="Kennedy M."/>
            <person name="Barry K."/>
            <person name="Grigoriev I.V."/>
            <person name="Miller A.N."/>
            <person name="O'Donnell K."/>
            <person name="Stajich J.E."/>
            <person name="Bonito G."/>
        </authorList>
    </citation>
    <scope>NUCLEOTIDE SEQUENCE</scope>
    <source>
        <strain evidence="2">NVP1</strain>
    </source>
</reference>
<evidence type="ECO:0000313" key="2">
    <source>
        <dbReference type="EMBL" id="KAF9326027.1"/>
    </source>
</evidence>
<sequence length="608" mass="68860">MPPAKKSKTKKSDMGFSDKDMDAFLGISFGMDGIDVGQIPAQPVKAKRLKIAPNALPRDHLKRGITGLFPLFVHNKIIFNRSSNHNIHLELLGQALRRTLLQRDYQRAYRLYSKMIGIKGVDEEAWWKIGAEILRQKTEYEPNCIQFLKTMFAKAIICRIPVLIETALYMMRCGRFEEAHETMEPHADATPYSADSKYQGILGLVEFALWQKVLDTVRSTIQDKRGGGGGDRRSTTGDSMDVDDDSSQTTLVQQDGDYDDDHEPDQEITGLKSKAQRFKLAAILHLEKALRLDGKNDLFLAHLITLRCGAVDIKGVHGKISAARMKELQEMRGYLKEFLVLNQDNLLALQLLASLETTVVEAPSRENTLTYILGLDPAADSDRYVVPWIRILTSKMTIKQAQIVEDIESTRISSNLPSTFVDQDLQASFQYRDTDPAALPLELSALVGRRRERRLIPWTEAKTKGGTNKKKNIPRRRSQTDLNLDSSVLSKDRHAIVEQLDRHQPNVAYYRPVLELLLARAEYGVLTAWEEAELNRITNLFCFCSLYCRRHTSVRDLKAAAKGACAGNGLKSYFEQLPDEMRPPWYNKLVLILARADDFEVPVQPNDE</sequence>
<dbReference type="GO" id="GO:0001164">
    <property type="term" value="F:RNA polymerase I core promoter sequence-specific DNA binding"/>
    <property type="evidence" value="ECO:0007669"/>
    <property type="project" value="InterPro"/>
</dbReference>
<organism evidence="2 3">
    <name type="scientific">Podila minutissima</name>
    <dbReference type="NCBI Taxonomy" id="64525"/>
    <lineage>
        <taxon>Eukaryota</taxon>
        <taxon>Fungi</taxon>
        <taxon>Fungi incertae sedis</taxon>
        <taxon>Mucoromycota</taxon>
        <taxon>Mortierellomycotina</taxon>
        <taxon>Mortierellomycetes</taxon>
        <taxon>Mortierellales</taxon>
        <taxon>Mortierellaceae</taxon>
        <taxon>Podila</taxon>
    </lineage>
</organism>